<evidence type="ECO:0000256" key="1">
    <source>
        <dbReference type="ARBA" id="ARBA00022500"/>
    </source>
</evidence>
<dbReference type="CDD" id="cd17906">
    <property type="entry name" value="CheX"/>
    <property type="match status" value="1"/>
</dbReference>
<feature type="domain" description="Chemotaxis phosphatase CheX-like" evidence="2">
    <location>
        <begin position="40"/>
        <end position="134"/>
    </location>
</feature>
<dbReference type="Gene3D" id="3.40.1550.10">
    <property type="entry name" value="CheC-like"/>
    <property type="match status" value="1"/>
</dbReference>
<reference evidence="4" key="1">
    <citation type="submission" date="2017-04" db="EMBL/GenBank/DDBJ databases">
        <authorList>
            <person name="Varghese N."/>
            <person name="Submissions S."/>
        </authorList>
    </citation>
    <scope>NUCLEOTIDE SEQUENCE [LARGE SCALE GENOMIC DNA]</scope>
    <source>
        <strain evidence="4">USBA 82</strain>
    </source>
</reference>
<dbReference type="AlphaFoldDB" id="A0A1X7J720"/>
<dbReference type="PANTHER" id="PTHR39452:SF1">
    <property type="entry name" value="CHEY-P PHOSPHATASE CHEX"/>
    <property type="match status" value="1"/>
</dbReference>
<gene>
    <name evidence="3" type="ORF">SAMN06275492_10936</name>
</gene>
<dbReference type="InterPro" id="IPR028976">
    <property type="entry name" value="CheC-like_sf"/>
</dbReference>
<sequence length="148" mass="15878">MELRETVPIAVKETLAMFNLSAQDAGEMEQGSLTSANQVNVLIGLTEGLRGNLMIGLSRSLAMTIASGMMGGMEVKEMDVMARSAIGELGNLVSASAVLKMEREETIQISPPTVAIGDRMFLMISRAPSTVIQFQVGSERLAIRFALE</sequence>
<dbReference type="InterPro" id="IPR028051">
    <property type="entry name" value="CheX-like_dom"/>
</dbReference>
<name>A0A1X7J720_9BACT</name>
<keyword evidence="1" id="KW-0145">Chemotaxis</keyword>
<keyword evidence="4" id="KW-1185">Reference proteome</keyword>
<organism evidence="3 4">
    <name type="scientific">Dethiosulfovibrio salsuginis</name>
    <dbReference type="NCBI Taxonomy" id="561720"/>
    <lineage>
        <taxon>Bacteria</taxon>
        <taxon>Thermotogati</taxon>
        <taxon>Synergistota</taxon>
        <taxon>Synergistia</taxon>
        <taxon>Synergistales</taxon>
        <taxon>Dethiosulfovibrionaceae</taxon>
        <taxon>Dethiosulfovibrio</taxon>
    </lineage>
</organism>
<dbReference type="EMBL" id="FXBB01000009">
    <property type="protein sequence ID" value="SMG23485.1"/>
    <property type="molecule type" value="Genomic_DNA"/>
</dbReference>
<dbReference type="Pfam" id="PF13690">
    <property type="entry name" value="CheX"/>
    <property type="match status" value="1"/>
</dbReference>
<evidence type="ECO:0000259" key="2">
    <source>
        <dbReference type="Pfam" id="PF13690"/>
    </source>
</evidence>
<dbReference type="GO" id="GO:0006935">
    <property type="term" value="P:chemotaxis"/>
    <property type="evidence" value="ECO:0007669"/>
    <property type="project" value="UniProtKB-KW"/>
</dbReference>
<dbReference type="PANTHER" id="PTHR39452">
    <property type="entry name" value="CHEY-P PHOSPHATASE CHEX"/>
    <property type="match status" value="1"/>
</dbReference>
<dbReference type="InterPro" id="IPR038756">
    <property type="entry name" value="CheX-like"/>
</dbReference>
<accession>A0A1X7J720</accession>
<proteinExistence type="predicted"/>
<dbReference type="OrthoDB" id="9788100at2"/>
<evidence type="ECO:0000313" key="3">
    <source>
        <dbReference type="EMBL" id="SMG23485.1"/>
    </source>
</evidence>
<dbReference type="Proteomes" id="UP000193355">
    <property type="component" value="Unassembled WGS sequence"/>
</dbReference>
<dbReference type="SUPFAM" id="SSF103039">
    <property type="entry name" value="CheC-like"/>
    <property type="match status" value="1"/>
</dbReference>
<protein>
    <submittedName>
        <fullName evidence="3">Chemotaxis protein CheX</fullName>
    </submittedName>
</protein>
<evidence type="ECO:0000313" key="4">
    <source>
        <dbReference type="Proteomes" id="UP000193355"/>
    </source>
</evidence>
<dbReference type="STRING" id="561720.SAMN06275492_10936"/>
<dbReference type="RefSeq" id="WP_085544257.1">
    <property type="nucleotide sequence ID" value="NZ_FXBB01000009.1"/>
</dbReference>